<reference evidence="2 3" key="1">
    <citation type="journal article" date="2016" name="Nat. Commun.">
        <title>Thousands of microbial genomes shed light on interconnected biogeochemical processes in an aquifer system.</title>
        <authorList>
            <person name="Anantharaman K."/>
            <person name="Brown C.T."/>
            <person name="Hug L.A."/>
            <person name="Sharon I."/>
            <person name="Castelle C.J."/>
            <person name="Probst A.J."/>
            <person name="Thomas B.C."/>
            <person name="Singh A."/>
            <person name="Wilkins M.J."/>
            <person name="Karaoz U."/>
            <person name="Brodie E.L."/>
            <person name="Williams K.H."/>
            <person name="Hubbard S.S."/>
            <person name="Banfield J.F."/>
        </authorList>
    </citation>
    <scope>NUCLEOTIDE SEQUENCE [LARGE SCALE GENOMIC DNA]</scope>
</reference>
<feature type="transmembrane region" description="Helical" evidence="1">
    <location>
        <begin position="12"/>
        <end position="30"/>
    </location>
</feature>
<proteinExistence type="predicted"/>
<dbReference type="Proteomes" id="UP000177698">
    <property type="component" value="Unassembled WGS sequence"/>
</dbReference>
<evidence type="ECO:0000313" key="3">
    <source>
        <dbReference type="Proteomes" id="UP000177698"/>
    </source>
</evidence>
<sequence length="161" mass="18497">MENLPEFLKGKRLALIVGALIVLLIVLMVFSTRSNNQSQSVVQPTQAVQPAPDENTDIFNDSQNAQSPEVQQAISEQIQADQEYADWQQSNSDAYSWIRKLPLTAVNYFVYFDLEKKVFIGRLYPKTGENVDQLKSEVLNRLKTEKEIPVENFQFEWMVNP</sequence>
<protein>
    <submittedName>
        <fullName evidence="2">Uncharacterized protein</fullName>
    </submittedName>
</protein>
<evidence type="ECO:0000256" key="1">
    <source>
        <dbReference type="SAM" id="Phobius"/>
    </source>
</evidence>
<keyword evidence="1" id="KW-1133">Transmembrane helix</keyword>
<keyword evidence="1" id="KW-0812">Transmembrane</keyword>
<accession>A0A1F7I9Z1</accession>
<name>A0A1F7I9Z1_9BACT</name>
<gene>
    <name evidence="2" type="ORF">A2954_06465</name>
</gene>
<keyword evidence="1" id="KW-0472">Membrane</keyword>
<dbReference type="EMBL" id="MGAG01000028">
    <property type="protein sequence ID" value="OGK40152.1"/>
    <property type="molecule type" value="Genomic_DNA"/>
</dbReference>
<organism evidence="2 3">
    <name type="scientific">Candidatus Roizmanbacteria bacterium RIFCSPLOWO2_01_FULL_37_12</name>
    <dbReference type="NCBI Taxonomy" id="1802056"/>
    <lineage>
        <taxon>Bacteria</taxon>
        <taxon>Candidatus Roizmaniibacteriota</taxon>
    </lineage>
</organism>
<evidence type="ECO:0000313" key="2">
    <source>
        <dbReference type="EMBL" id="OGK40152.1"/>
    </source>
</evidence>
<comment type="caution">
    <text evidence="2">The sequence shown here is derived from an EMBL/GenBank/DDBJ whole genome shotgun (WGS) entry which is preliminary data.</text>
</comment>
<dbReference type="AlphaFoldDB" id="A0A1F7I9Z1"/>
<dbReference type="STRING" id="1802056.A2954_06465"/>